<keyword evidence="3" id="KW-1185">Reference proteome</keyword>
<feature type="region of interest" description="Disordered" evidence="1">
    <location>
        <begin position="65"/>
        <end position="136"/>
    </location>
</feature>
<gene>
    <name evidence="2" type="primary">AVEN_37602_1</name>
    <name evidence="2" type="ORF">CEXT_134351</name>
</gene>
<feature type="compositionally biased region" description="Basic residues" evidence="1">
    <location>
        <begin position="127"/>
        <end position="136"/>
    </location>
</feature>
<dbReference type="EMBL" id="BPLR01000342">
    <property type="protein sequence ID" value="GIY94045.1"/>
    <property type="molecule type" value="Genomic_DNA"/>
</dbReference>
<protein>
    <submittedName>
        <fullName evidence="2">Uncharacterized protein</fullName>
    </submittedName>
</protein>
<dbReference type="AlphaFoldDB" id="A0AAV4XG77"/>
<reference evidence="2 3" key="1">
    <citation type="submission" date="2021-06" db="EMBL/GenBank/DDBJ databases">
        <title>Caerostris extrusa draft genome.</title>
        <authorList>
            <person name="Kono N."/>
            <person name="Arakawa K."/>
        </authorList>
    </citation>
    <scope>NUCLEOTIDE SEQUENCE [LARGE SCALE GENOMIC DNA]</scope>
</reference>
<evidence type="ECO:0000313" key="3">
    <source>
        <dbReference type="Proteomes" id="UP001054945"/>
    </source>
</evidence>
<organism evidence="2 3">
    <name type="scientific">Caerostris extrusa</name>
    <name type="common">Bark spider</name>
    <name type="synonym">Caerostris bankana</name>
    <dbReference type="NCBI Taxonomy" id="172846"/>
    <lineage>
        <taxon>Eukaryota</taxon>
        <taxon>Metazoa</taxon>
        <taxon>Ecdysozoa</taxon>
        <taxon>Arthropoda</taxon>
        <taxon>Chelicerata</taxon>
        <taxon>Arachnida</taxon>
        <taxon>Araneae</taxon>
        <taxon>Araneomorphae</taxon>
        <taxon>Entelegynae</taxon>
        <taxon>Araneoidea</taxon>
        <taxon>Araneidae</taxon>
        <taxon>Caerostris</taxon>
    </lineage>
</organism>
<name>A0AAV4XG77_CAEEX</name>
<comment type="caution">
    <text evidence="2">The sequence shown here is derived from an EMBL/GenBank/DDBJ whole genome shotgun (WGS) entry which is preliminary data.</text>
</comment>
<evidence type="ECO:0000313" key="2">
    <source>
        <dbReference type="EMBL" id="GIY94045.1"/>
    </source>
</evidence>
<feature type="compositionally biased region" description="Polar residues" evidence="1">
    <location>
        <begin position="1"/>
        <end position="12"/>
    </location>
</feature>
<feature type="compositionally biased region" description="Basic and acidic residues" evidence="1">
    <location>
        <begin position="88"/>
        <end position="97"/>
    </location>
</feature>
<proteinExistence type="predicted"/>
<dbReference type="Proteomes" id="UP001054945">
    <property type="component" value="Unassembled WGS sequence"/>
</dbReference>
<evidence type="ECO:0000256" key="1">
    <source>
        <dbReference type="SAM" id="MobiDB-lite"/>
    </source>
</evidence>
<accession>A0AAV4XG77</accession>
<feature type="region of interest" description="Disordered" evidence="1">
    <location>
        <begin position="1"/>
        <end position="48"/>
    </location>
</feature>
<feature type="compositionally biased region" description="Polar residues" evidence="1">
    <location>
        <begin position="76"/>
        <end position="87"/>
    </location>
</feature>
<sequence>MAACSTDSSDSNMPVDDHQNQTKGNISKRDTETIVSFSPRPQRVQRLNRRGFYLSNIGTENLETSTQKTDIGKSRCGQQKKTSINNDQKLKSPEKKIIKLNFSENGLKRKSNESNSNKDNSQEIPPKKKHAIITWP</sequence>